<dbReference type="FunFam" id="3.30.450.200:FF:000003">
    <property type="entry name" value="DENN domain containing 1A"/>
    <property type="match status" value="1"/>
</dbReference>
<feature type="domain" description="UDENN" evidence="4">
    <location>
        <begin position="14"/>
        <end position="377"/>
    </location>
</feature>
<reference evidence="6" key="1">
    <citation type="submission" date="2025-08" db="UniProtKB">
        <authorList>
            <consortium name="RefSeq"/>
        </authorList>
    </citation>
    <scope>IDENTIFICATION</scope>
    <source>
        <tissue evidence="6">Whole organism</tissue>
    </source>
</reference>
<proteinExistence type="predicted"/>
<dbReference type="GO" id="GO:0030136">
    <property type="term" value="C:clathrin-coated vesicle"/>
    <property type="evidence" value="ECO:0007669"/>
    <property type="project" value="UniProtKB-SubCell"/>
</dbReference>
<evidence type="ECO:0000313" key="6">
    <source>
        <dbReference type="RefSeq" id="XP_018010757.1"/>
    </source>
</evidence>
<evidence type="ECO:0000313" key="5">
    <source>
        <dbReference type="Proteomes" id="UP000694843"/>
    </source>
</evidence>
<feature type="compositionally biased region" description="Low complexity" evidence="3">
    <location>
        <begin position="1508"/>
        <end position="1520"/>
    </location>
</feature>
<name>A0A8B7NAY5_HYAAZ</name>
<dbReference type="InterPro" id="IPR040032">
    <property type="entry name" value="DENND1A/B/C"/>
</dbReference>
<feature type="compositionally biased region" description="Low complexity" evidence="3">
    <location>
        <begin position="1322"/>
        <end position="1337"/>
    </location>
</feature>
<evidence type="ECO:0000256" key="2">
    <source>
        <dbReference type="ARBA" id="ARBA00023329"/>
    </source>
</evidence>
<feature type="compositionally biased region" description="Pro residues" evidence="3">
    <location>
        <begin position="603"/>
        <end position="617"/>
    </location>
</feature>
<feature type="compositionally biased region" description="Polar residues" evidence="3">
    <location>
        <begin position="727"/>
        <end position="738"/>
    </location>
</feature>
<dbReference type="GO" id="GO:0005085">
    <property type="term" value="F:guanyl-nucleotide exchange factor activity"/>
    <property type="evidence" value="ECO:0007669"/>
    <property type="project" value="InterPro"/>
</dbReference>
<dbReference type="Gene3D" id="3.40.50.11500">
    <property type="match status" value="1"/>
</dbReference>
<keyword evidence="2" id="KW-0968">Cytoplasmic vesicle</keyword>
<feature type="compositionally biased region" description="Pro residues" evidence="3">
    <location>
        <begin position="1310"/>
        <end position="1321"/>
    </location>
</feature>
<feature type="region of interest" description="Disordered" evidence="3">
    <location>
        <begin position="727"/>
        <end position="755"/>
    </location>
</feature>
<feature type="region of interest" description="Disordered" evidence="3">
    <location>
        <begin position="1119"/>
        <end position="1155"/>
    </location>
</feature>
<gene>
    <name evidence="6" type="primary">LOC108668116</name>
</gene>
<dbReference type="InterPro" id="IPR037516">
    <property type="entry name" value="Tripartite_DENN"/>
</dbReference>
<organism evidence="5 6">
    <name type="scientific">Hyalella azteca</name>
    <name type="common">Amphipod</name>
    <dbReference type="NCBI Taxonomy" id="294128"/>
    <lineage>
        <taxon>Eukaryota</taxon>
        <taxon>Metazoa</taxon>
        <taxon>Ecdysozoa</taxon>
        <taxon>Arthropoda</taxon>
        <taxon>Crustacea</taxon>
        <taxon>Multicrustacea</taxon>
        <taxon>Malacostraca</taxon>
        <taxon>Eumalacostraca</taxon>
        <taxon>Peracarida</taxon>
        <taxon>Amphipoda</taxon>
        <taxon>Senticaudata</taxon>
        <taxon>Talitrida</taxon>
        <taxon>Talitroidea</taxon>
        <taxon>Hyalellidae</taxon>
        <taxon>Hyalella</taxon>
    </lineage>
</organism>
<feature type="compositionally biased region" description="Polar residues" evidence="3">
    <location>
        <begin position="1296"/>
        <end position="1307"/>
    </location>
</feature>
<feature type="region of interest" description="Disordered" evidence="3">
    <location>
        <begin position="1264"/>
        <end position="1343"/>
    </location>
</feature>
<evidence type="ECO:0000256" key="1">
    <source>
        <dbReference type="ARBA" id="ARBA00004132"/>
    </source>
</evidence>
<dbReference type="Pfam" id="PF02141">
    <property type="entry name" value="DENN"/>
    <property type="match status" value="1"/>
</dbReference>
<protein>
    <submittedName>
        <fullName evidence="6">Mucin-5AC isoform X1</fullName>
    </submittedName>
</protein>
<keyword evidence="5" id="KW-1185">Reference proteome</keyword>
<dbReference type="GO" id="GO:1901981">
    <property type="term" value="F:phosphatidylinositol phosphate binding"/>
    <property type="evidence" value="ECO:0007669"/>
    <property type="project" value="TreeGrafter"/>
</dbReference>
<dbReference type="PROSITE" id="PS50211">
    <property type="entry name" value="DENN"/>
    <property type="match status" value="1"/>
</dbReference>
<dbReference type="SMART" id="SM00801">
    <property type="entry name" value="dDENN"/>
    <property type="match status" value="1"/>
</dbReference>
<feature type="compositionally biased region" description="Low complexity" evidence="3">
    <location>
        <begin position="517"/>
        <end position="531"/>
    </location>
</feature>
<feature type="region of interest" description="Disordered" evidence="3">
    <location>
        <begin position="425"/>
        <end position="539"/>
    </location>
</feature>
<dbReference type="KEGG" id="hazt:108668116"/>
<feature type="compositionally biased region" description="Pro residues" evidence="3">
    <location>
        <begin position="1188"/>
        <end position="1217"/>
    </location>
</feature>
<dbReference type="GO" id="GO:0006897">
    <property type="term" value="P:endocytosis"/>
    <property type="evidence" value="ECO:0007669"/>
    <property type="project" value="TreeGrafter"/>
</dbReference>
<sequence length="1527" mass="165966">MGSRIRSTPSTLLECWCEVVAGQGPDQPPWIIQKFPSTYDDHSTLNSVPQFVFPCKIETNVVQNFSFVLTALDSKFTFGFCRHSPNAQSAIVILSFLPWDSTFYKIMNLCSELQSSENPEDVWSFLKALYNTPVPEPGSDLAFSYPPANKMFVAKCPDHLSLPSLPDNRNLLEYINAVSTETMMVVFASLLFERRILISSRHLHRVSACVQAANALLYPMTWQHIYIPIMPELLLDYLLAPIPFLIGVPDVLMKKVSLDEVGDVVYLNADTNVIRTPFNDLAELPNEVCSQLRRRLSQPGQGMGDSVPRAFLRALVMLIGNYRDALQFNEEDRKVFFNADKFVASRPQHLQVFVTKMLELQIFSQFIEERLDLVNKGEAKSDEFEMEVSVHSDRPRKNYQHLVHAVKKEGGAIVKNFKSKTNPAVKSAVKSVSKSSKQVRERGAEKYKEIKGKMKLPAGRSPEHIVWSAPDLPEHSPPPSPPSRLPTNRPNMEVTSKVTYKRPLPNNRAPSDQDGVPSSRSSSSFRSPDSPGHTPAPHSIDLVGELEQELLCRLSEPSALSSRPSLSTPFSSSTSTTNTTSTTGGQPAILNGSRRRSVTRPTVLPPPIPTVIPPPVPAARAHTTLGSTRGHDKESPTSQGLVVTKATSASLTSLISIDVSLDIELPPPITCQILPIASQTLPHKHRLNQDHELTNSEERERFHRHYYRSPKQLGGGQLQYNTLPRSLCSSDSPTNGKAQRSAFGTSQNTGSNTTGRVYNSLGITARSSADASQPTVPRDRDVVSLYGTADDFKTRMLYPKHVQDSSSFTRKTGCQRTLVNQTNAAKTDDILLPEVLKRHENLTSSNTVGSNIAMSAEQKINRVGVSGPSNAGTEIGITKAPNSEQVRAITPKASHYLDRSVSFNSPCSVYRPRGVKSVTSVGATSTEVSHCYSTLGRLKDIPKYDASRAFSDSLAAFTSRGNNSEYFYSTLSRSRGGSLAHIDNDNLEASDTCPELHHSLRNSSFQHHGATTFRLGPYRGRYFETTRDGVRTDSKAPDIMTMSLPPGLSDINSLPSNYGAANSSQGLPSYSPHCPLLSSTVATRKSTTNNLDSFTSLPHSLTAPKRSNEPFPLLPNRTSSLFPSEIPRSETKCSNPSVLKAPCAPPRTSSLDSPMGVFGRLSEDRDLILLGSPLEEEFDPLMSKSVAPPVPSTAPPPDLNLLPPPRPPPRPDAPHPVPSFLHSLPTASRLLEASSSSSSSSSVYQPYVPFSSSLHDIKSPTVELLSPTSTTSSSLPDFSCTSSASPSSVCTATATDTLSTCRGTSDQPLGIPPPTPLPLLPSPARRPSSGSLGGQQRSGHHIPSQTMASLPAALQNHLANQLNRTPQKNNSSSPLPPAAPVGSSSKNLSAFDDPRFVPFHTRFQSTSTAPPTAQANPLYNAHDLATSIQTSGARDASTVSELNSQSMSANSNVGKPNFAAAFASTMIKTGDQLAANNNNVIEPKMLGSFSESFAQMKLNKSLVAEPVTSSTSTQSTKQQKPPWTSFE</sequence>
<comment type="subcellular location">
    <subcellularLocation>
        <location evidence="1">Cytoplasmic vesicle</location>
        <location evidence="1">Clathrin-coated vesicle</location>
    </subcellularLocation>
</comment>
<dbReference type="RefSeq" id="XP_018010757.1">
    <property type="nucleotide sequence ID" value="XM_018155268.2"/>
</dbReference>
<dbReference type="Gene3D" id="6.10.140.1000">
    <property type="match status" value="1"/>
</dbReference>
<dbReference type="GO" id="GO:0032456">
    <property type="term" value="P:endocytic recycling"/>
    <property type="evidence" value="ECO:0007669"/>
    <property type="project" value="TreeGrafter"/>
</dbReference>
<dbReference type="Pfam" id="PF03455">
    <property type="entry name" value="dDENN"/>
    <property type="match status" value="1"/>
</dbReference>
<dbReference type="SMART" id="SM00800">
    <property type="entry name" value="uDENN"/>
    <property type="match status" value="1"/>
</dbReference>
<feature type="compositionally biased region" description="Low complexity" evidence="3">
    <location>
        <begin position="744"/>
        <end position="755"/>
    </location>
</feature>
<feature type="compositionally biased region" description="Low complexity" evidence="3">
    <location>
        <begin position="1264"/>
        <end position="1295"/>
    </location>
</feature>
<dbReference type="InterPro" id="IPR001194">
    <property type="entry name" value="cDENN_dom"/>
</dbReference>
<feature type="region of interest" description="Disordered" evidence="3">
    <location>
        <begin position="1363"/>
        <end position="1393"/>
    </location>
</feature>
<dbReference type="InterPro" id="IPR005113">
    <property type="entry name" value="uDENN_dom"/>
</dbReference>
<dbReference type="Proteomes" id="UP000694843">
    <property type="component" value="Unplaced"/>
</dbReference>
<feature type="compositionally biased region" description="Low complexity" evidence="3">
    <location>
        <begin position="425"/>
        <end position="436"/>
    </location>
</feature>
<dbReference type="Gene3D" id="3.30.450.200">
    <property type="match status" value="1"/>
</dbReference>
<dbReference type="InterPro" id="IPR043153">
    <property type="entry name" value="DENN_C"/>
</dbReference>
<dbReference type="FunFam" id="3.40.50.11500:FF:000004">
    <property type="entry name" value="DENN domain-containing protein 2C isoform X1"/>
    <property type="match status" value="1"/>
</dbReference>
<dbReference type="GeneID" id="108668116"/>
<dbReference type="OrthoDB" id="206724at2759"/>
<feature type="compositionally biased region" description="Low complexity" evidence="3">
    <location>
        <begin position="561"/>
        <end position="583"/>
    </location>
</feature>
<feature type="region of interest" description="Disordered" evidence="3">
    <location>
        <begin position="1504"/>
        <end position="1527"/>
    </location>
</feature>
<accession>A0A8B7NAY5</accession>
<dbReference type="SMART" id="SM00799">
    <property type="entry name" value="DENN"/>
    <property type="match status" value="1"/>
</dbReference>
<feature type="region of interest" description="Disordered" evidence="3">
    <location>
        <begin position="557"/>
        <end position="640"/>
    </location>
</feature>
<dbReference type="GO" id="GO:0005829">
    <property type="term" value="C:cytosol"/>
    <property type="evidence" value="ECO:0007669"/>
    <property type="project" value="TreeGrafter"/>
</dbReference>
<feature type="compositionally biased region" description="Basic and acidic residues" evidence="3">
    <location>
        <begin position="438"/>
        <end position="452"/>
    </location>
</feature>
<dbReference type="PANTHER" id="PTHR13196">
    <property type="entry name" value="DENN DOMAIN-CONTAINING"/>
    <property type="match status" value="1"/>
</dbReference>
<feature type="region of interest" description="Disordered" evidence="3">
    <location>
        <begin position="1183"/>
        <end position="1221"/>
    </location>
</feature>
<dbReference type="PANTHER" id="PTHR13196:SF14">
    <property type="entry name" value="UDENN DOMAIN-CONTAINING PROTEIN"/>
    <property type="match status" value="1"/>
</dbReference>
<feature type="compositionally biased region" description="Pro residues" evidence="3">
    <location>
        <begin position="475"/>
        <end position="484"/>
    </location>
</feature>
<evidence type="ECO:0000256" key="3">
    <source>
        <dbReference type="SAM" id="MobiDB-lite"/>
    </source>
</evidence>
<evidence type="ECO:0000259" key="4">
    <source>
        <dbReference type="PROSITE" id="PS50211"/>
    </source>
</evidence>
<dbReference type="Pfam" id="PF03456">
    <property type="entry name" value="uDENN"/>
    <property type="match status" value="1"/>
</dbReference>
<dbReference type="InterPro" id="IPR005112">
    <property type="entry name" value="dDENN_dom"/>
</dbReference>